<accession>A0A4Z0PKZ1</accession>
<gene>
    <name evidence="3" type="ORF">E5J99_09175</name>
</gene>
<evidence type="ECO:0000313" key="3">
    <source>
        <dbReference type="EMBL" id="TGE16545.1"/>
    </source>
</evidence>
<feature type="domain" description="UspA" evidence="2">
    <location>
        <begin position="178"/>
        <end position="304"/>
    </location>
</feature>
<dbReference type="OrthoDB" id="871451at2"/>
<feature type="domain" description="UspA" evidence="2">
    <location>
        <begin position="38"/>
        <end position="168"/>
    </location>
</feature>
<comment type="similarity">
    <text evidence="1">Belongs to the universal stress protein A family.</text>
</comment>
<dbReference type="InterPro" id="IPR006016">
    <property type="entry name" value="UspA"/>
</dbReference>
<organism evidence="3 4">
    <name type="scientific">Hymenobacter elongatus</name>
    <dbReference type="NCBI Taxonomy" id="877208"/>
    <lineage>
        <taxon>Bacteria</taxon>
        <taxon>Pseudomonadati</taxon>
        <taxon>Bacteroidota</taxon>
        <taxon>Cytophagia</taxon>
        <taxon>Cytophagales</taxon>
        <taxon>Hymenobacteraceae</taxon>
        <taxon>Hymenobacter</taxon>
    </lineage>
</organism>
<dbReference type="CDD" id="cd00293">
    <property type="entry name" value="USP-like"/>
    <property type="match status" value="2"/>
</dbReference>
<sequence>MIKIRAITDVAHADGRRIPGPLPVVSPLAQPPLMAPSLLILTDFFLAANRALDYATNLAGPLGARLVLLHVRRDSILDPEMFTGELSNLNKEAVALALSSITSNLSVPVVAEVGHGRVAYAVADAVSRHHPTLVVLGRPNTEATPDELVSTTALDMLRTAPYPMLVVPHTMPTTKPPRRVLLAVDGEPFSLGQHAGAIRHLLAALHAEVTVLHVTEKSAAAESAAAALEMVQRTGLTTDLVSPVRTLSMTAPAPAEAILQVARPADYDLVVLIARPRSFLGELFHHSVTAQVLLHSAVPVLVLPAV</sequence>
<proteinExistence type="inferred from homology"/>
<keyword evidence="4" id="KW-1185">Reference proteome</keyword>
<dbReference type="PANTHER" id="PTHR46268">
    <property type="entry name" value="STRESS RESPONSE PROTEIN NHAX"/>
    <property type="match status" value="1"/>
</dbReference>
<protein>
    <submittedName>
        <fullName evidence="3">Universal stress protein</fullName>
    </submittedName>
</protein>
<comment type="caution">
    <text evidence="3">The sequence shown here is derived from an EMBL/GenBank/DDBJ whole genome shotgun (WGS) entry which is preliminary data.</text>
</comment>
<name>A0A4Z0PKZ1_9BACT</name>
<reference evidence="3 4" key="1">
    <citation type="submission" date="2019-04" db="EMBL/GenBank/DDBJ databases">
        <authorList>
            <person name="Feng G."/>
            <person name="Zhang J."/>
            <person name="Zhu H."/>
        </authorList>
    </citation>
    <scope>NUCLEOTIDE SEQUENCE [LARGE SCALE GENOMIC DNA]</scope>
    <source>
        <strain evidence="3 4">JCM 17223</strain>
    </source>
</reference>
<dbReference type="Pfam" id="PF00582">
    <property type="entry name" value="Usp"/>
    <property type="match status" value="2"/>
</dbReference>
<dbReference type="SUPFAM" id="SSF52402">
    <property type="entry name" value="Adenine nucleotide alpha hydrolases-like"/>
    <property type="match status" value="2"/>
</dbReference>
<dbReference type="Gene3D" id="3.40.50.620">
    <property type="entry name" value="HUPs"/>
    <property type="match status" value="2"/>
</dbReference>
<dbReference type="InterPro" id="IPR014729">
    <property type="entry name" value="Rossmann-like_a/b/a_fold"/>
</dbReference>
<evidence type="ECO:0000259" key="2">
    <source>
        <dbReference type="Pfam" id="PF00582"/>
    </source>
</evidence>
<dbReference type="AlphaFoldDB" id="A0A4Z0PKZ1"/>
<dbReference type="EMBL" id="SRLD01000015">
    <property type="protein sequence ID" value="TGE16545.1"/>
    <property type="molecule type" value="Genomic_DNA"/>
</dbReference>
<dbReference type="PANTHER" id="PTHR46268:SF6">
    <property type="entry name" value="UNIVERSAL STRESS PROTEIN UP12"/>
    <property type="match status" value="1"/>
</dbReference>
<evidence type="ECO:0000256" key="1">
    <source>
        <dbReference type="ARBA" id="ARBA00008791"/>
    </source>
</evidence>
<evidence type="ECO:0000313" key="4">
    <source>
        <dbReference type="Proteomes" id="UP000297739"/>
    </source>
</evidence>
<dbReference type="Proteomes" id="UP000297739">
    <property type="component" value="Unassembled WGS sequence"/>
</dbReference>